<dbReference type="AlphaFoldDB" id="A0A4P9TGG7"/>
<sequence length="114" mass="13494">MSEQERLDAFERGSRDHSTIEEAVDSYLDHRKNESELMESTVEVEKRRLGYLVDYCEQQGIETPRELLSHDLNKYRTWRRSEAPLKVEELAESTIIEHMKTVDKFVAYVEAENE</sequence>
<protein>
    <recommendedName>
        <fullName evidence="4">Integrase</fullName>
    </recommendedName>
</protein>
<organism evidence="2 3">
    <name type="scientific">Natrinema pallidum</name>
    <dbReference type="NCBI Taxonomy" id="69527"/>
    <lineage>
        <taxon>Archaea</taxon>
        <taxon>Methanobacteriati</taxon>
        <taxon>Methanobacteriota</taxon>
        <taxon>Stenosarchaea group</taxon>
        <taxon>Halobacteria</taxon>
        <taxon>Halobacteriales</taxon>
        <taxon>Natrialbaceae</taxon>
        <taxon>Natrinema</taxon>
    </lineage>
</organism>
<dbReference type="Gene3D" id="1.10.150.130">
    <property type="match status" value="1"/>
</dbReference>
<evidence type="ECO:0008006" key="4">
    <source>
        <dbReference type="Google" id="ProtNLM"/>
    </source>
</evidence>
<dbReference type="InterPro" id="IPR010998">
    <property type="entry name" value="Integrase_recombinase_N"/>
</dbReference>
<dbReference type="Proteomes" id="UP000307562">
    <property type="component" value="Chromosome"/>
</dbReference>
<evidence type="ECO:0000313" key="2">
    <source>
        <dbReference type="EMBL" id="QCW03978.1"/>
    </source>
</evidence>
<evidence type="ECO:0000256" key="1">
    <source>
        <dbReference type="ARBA" id="ARBA00023125"/>
    </source>
</evidence>
<accession>A0A4P9TGG7</accession>
<name>A0A4P9TGG7_9EURY</name>
<keyword evidence="3" id="KW-1185">Reference proteome</keyword>
<keyword evidence="1" id="KW-0238">DNA-binding</keyword>
<dbReference type="RefSeq" id="WP_138654330.1">
    <property type="nucleotide sequence ID" value="NZ_CP040637.1"/>
</dbReference>
<dbReference type="GO" id="GO:0003677">
    <property type="term" value="F:DNA binding"/>
    <property type="evidence" value="ECO:0007669"/>
    <property type="project" value="UniProtKB-KW"/>
</dbReference>
<reference evidence="3" key="1">
    <citation type="submission" date="2019-05" db="EMBL/GenBank/DDBJ databases">
        <title>Complete Genome Sequence and Methylation Pattern of the Halophilic Archaeon Natrinema pallidum BOL6-1.</title>
        <authorList>
            <person name="DasSarma P."/>
            <person name="DasSarma B.P."/>
            <person name="DasSarma S.L."/>
            <person name="Martinez F.L."/>
            <person name="Guzman D."/>
            <person name="Roberts R.J."/>
            <person name="DasSarma S."/>
        </authorList>
    </citation>
    <scope>NUCLEOTIDE SEQUENCE [LARGE SCALE GENOMIC DNA]</scope>
    <source>
        <strain evidence="3">BOL6-1</strain>
    </source>
</reference>
<proteinExistence type="predicted"/>
<dbReference type="EMBL" id="CP040637">
    <property type="protein sequence ID" value="QCW03978.1"/>
    <property type="molecule type" value="Genomic_DNA"/>
</dbReference>
<gene>
    <name evidence="2" type="ORF">FGF80_12340</name>
</gene>
<dbReference type="GeneID" id="96156796"/>
<evidence type="ECO:0000313" key="3">
    <source>
        <dbReference type="Proteomes" id="UP000307562"/>
    </source>
</evidence>
<dbReference type="KEGG" id="npl:FGF80_12340"/>